<dbReference type="RefSeq" id="WP_132672239.1">
    <property type="nucleotide sequence ID" value="NZ_SMKS01000002.1"/>
</dbReference>
<feature type="transmembrane region" description="Helical" evidence="1">
    <location>
        <begin position="169"/>
        <end position="189"/>
    </location>
</feature>
<evidence type="ECO:0000256" key="1">
    <source>
        <dbReference type="SAM" id="Phobius"/>
    </source>
</evidence>
<keyword evidence="1" id="KW-0472">Membrane</keyword>
<feature type="transmembrane region" description="Helical" evidence="1">
    <location>
        <begin position="244"/>
        <end position="263"/>
    </location>
</feature>
<keyword evidence="1" id="KW-0812">Transmembrane</keyword>
<feature type="transmembrane region" description="Helical" evidence="1">
    <location>
        <begin position="195"/>
        <end position="215"/>
    </location>
</feature>
<reference evidence="2 3" key="1">
    <citation type="submission" date="2019-03" db="EMBL/GenBank/DDBJ databases">
        <title>Draft genome sequences of novel Actinobacteria.</title>
        <authorList>
            <person name="Sahin N."/>
            <person name="Ay H."/>
            <person name="Saygin H."/>
        </authorList>
    </citation>
    <scope>NUCLEOTIDE SEQUENCE [LARGE SCALE GENOMIC DNA]</scope>
    <source>
        <strain evidence="2 3">16K309</strain>
    </source>
</reference>
<sequence length="326" mass="33090">MSNSQRLSSEQRARLERLGERGVLSREQVDAVLDELDRERGAAWASRTAVWEVLGYIGGALVLGGAVLLVGMYWEALAVPGRVALLVAATLALVGAGLVMVGGPRALRAFGEAEPSARSRIVSALIALASCTAALAVASGVDVLESLAASATGLLVALLGYVVVGGLPVLLAAVGFSVGVVAAAVAEWFDSSSPAHTTGLVALGAVWTALAVLGVVRHRRPVLGAGVLIALAGAQYAVSLGPSWVGYGLTLVIGLLCFGGYLVERAVVLLALGVLAVTVAVPEAVWDWTGGALGGPVVVLLVGVVFLAASALGLRLRRRAPASDQR</sequence>
<dbReference type="AlphaFoldDB" id="A0A4R4WA19"/>
<feature type="transmembrane region" description="Helical" evidence="1">
    <location>
        <begin position="53"/>
        <end position="74"/>
    </location>
</feature>
<evidence type="ECO:0000313" key="2">
    <source>
        <dbReference type="EMBL" id="TDD10140.1"/>
    </source>
</evidence>
<organism evidence="2 3">
    <name type="scientific">Saccharopolyspora terrae</name>
    <dbReference type="NCBI Taxonomy" id="2530384"/>
    <lineage>
        <taxon>Bacteria</taxon>
        <taxon>Bacillati</taxon>
        <taxon>Actinomycetota</taxon>
        <taxon>Actinomycetes</taxon>
        <taxon>Pseudonocardiales</taxon>
        <taxon>Pseudonocardiaceae</taxon>
        <taxon>Saccharopolyspora</taxon>
    </lineage>
</organism>
<feature type="transmembrane region" description="Helical" evidence="1">
    <location>
        <begin position="80"/>
        <end position="101"/>
    </location>
</feature>
<feature type="transmembrane region" description="Helical" evidence="1">
    <location>
        <begin position="268"/>
        <end position="286"/>
    </location>
</feature>
<feature type="transmembrane region" description="Helical" evidence="1">
    <location>
        <begin position="121"/>
        <end position="141"/>
    </location>
</feature>
<proteinExistence type="predicted"/>
<dbReference type="Proteomes" id="UP000295674">
    <property type="component" value="Unassembled WGS sequence"/>
</dbReference>
<accession>A0A4R4WA19</accession>
<comment type="caution">
    <text evidence="2">The sequence shown here is derived from an EMBL/GenBank/DDBJ whole genome shotgun (WGS) entry which is preliminary data.</text>
</comment>
<dbReference type="EMBL" id="SMKS01000002">
    <property type="protein sequence ID" value="TDD10140.1"/>
    <property type="molecule type" value="Genomic_DNA"/>
</dbReference>
<evidence type="ECO:0000313" key="3">
    <source>
        <dbReference type="Proteomes" id="UP000295674"/>
    </source>
</evidence>
<gene>
    <name evidence="2" type="ORF">E1181_02590</name>
</gene>
<name>A0A4R4WA19_9PSEU</name>
<dbReference type="OrthoDB" id="3700962at2"/>
<protein>
    <submittedName>
        <fullName evidence="2">DUF2157 domain-containing protein</fullName>
    </submittedName>
</protein>
<keyword evidence="3" id="KW-1185">Reference proteome</keyword>
<feature type="transmembrane region" description="Helical" evidence="1">
    <location>
        <begin position="292"/>
        <end position="316"/>
    </location>
</feature>
<keyword evidence="1" id="KW-1133">Transmembrane helix</keyword>
<feature type="transmembrane region" description="Helical" evidence="1">
    <location>
        <begin position="147"/>
        <end position="164"/>
    </location>
</feature>
<feature type="transmembrane region" description="Helical" evidence="1">
    <location>
        <begin position="222"/>
        <end position="238"/>
    </location>
</feature>